<sequence length="490" mass="55616">MLRNYRALVSLGSSGSTPDLIHRIELGEAELWIWDAEGSRESSRCESPSSGHGIPGGTRKWSECGESAAGTQDPTSHRGIHAQDTVHPQGKLSQRPDLATQQRLPVGQRRHRCIDCGKRFRKPSGLIQHQCAHTRERPYYCSDCGKAFAESSKLKIHQRTHTGERPYHCTDCGKSFTQIAHLRTHQRTHTGERPYRCTDCGKGFNSANMLTLHWRTHTGKRPYHCADCSKSFAESSKLRIHQRTHTGERPYHCTDCGKDFAQIANLRTHQRTHTGERPYHCTDCGKGFAQMAHLRTHQRTHTRERPYYCSDCGKAFAESSKLKIHQRTHPGERPYHCADCGKDFAQIAHLRTHQRTHTPGSGQSHCFFILKIQGFGSVFTYANCMGQKELESFQIKVSEINQEQDSSLLQATGLETAEPVEVMEELIHEYGEEHALRVTQDILRGMNRVTLAQRLMQATRTDASRENECELCPREKVRTVLLQGYCTCQG</sequence>
<dbReference type="PROSITE" id="PS00028">
    <property type="entry name" value="ZINC_FINGER_C2H2_1"/>
    <property type="match status" value="9"/>
</dbReference>
<dbReference type="Pfam" id="PF02758">
    <property type="entry name" value="PYRIN"/>
    <property type="match status" value="1"/>
</dbReference>
<evidence type="ECO:0000313" key="17">
    <source>
        <dbReference type="Proteomes" id="UP000031443"/>
    </source>
</evidence>
<dbReference type="InterPro" id="IPR001909">
    <property type="entry name" value="KRAB"/>
</dbReference>
<keyword evidence="4" id="KW-0677">Repeat</keyword>
<feature type="region of interest" description="Disordered" evidence="12">
    <location>
        <begin position="41"/>
        <end position="104"/>
    </location>
</feature>
<dbReference type="EMBL" id="KB570225">
    <property type="protein sequence ID" value="EMP27452.1"/>
    <property type="molecule type" value="Genomic_DNA"/>
</dbReference>
<keyword evidence="10" id="KW-0539">Nucleus</keyword>
<evidence type="ECO:0000256" key="11">
    <source>
        <dbReference type="PROSITE-ProRule" id="PRU00042"/>
    </source>
</evidence>
<dbReference type="InterPro" id="IPR013087">
    <property type="entry name" value="Znf_C2H2_type"/>
</dbReference>
<evidence type="ECO:0000256" key="2">
    <source>
        <dbReference type="ARBA" id="ARBA00006991"/>
    </source>
</evidence>
<dbReference type="Gene3D" id="3.30.160.60">
    <property type="entry name" value="Classic Zinc Finger"/>
    <property type="match status" value="9"/>
</dbReference>
<dbReference type="GO" id="GO:0000978">
    <property type="term" value="F:RNA polymerase II cis-regulatory region sequence-specific DNA binding"/>
    <property type="evidence" value="ECO:0007669"/>
    <property type="project" value="TreeGrafter"/>
</dbReference>
<evidence type="ECO:0000256" key="12">
    <source>
        <dbReference type="SAM" id="MobiDB-lite"/>
    </source>
</evidence>
<dbReference type="Gene3D" id="1.10.533.10">
    <property type="entry name" value="Death Domain, Fas"/>
    <property type="match status" value="1"/>
</dbReference>
<evidence type="ECO:0000256" key="10">
    <source>
        <dbReference type="ARBA" id="ARBA00023242"/>
    </source>
</evidence>
<comment type="subcellular location">
    <subcellularLocation>
        <location evidence="1">Nucleus</location>
    </subcellularLocation>
</comment>
<gene>
    <name evidence="16" type="ORF">UY3_15473</name>
</gene>
<keyword evidence="5 11" id="KW-0863">Zinc-finger</keyword>
<dbReference type="Proteomes" id="UP000031443">
    <property type="component" value="Unassembled WGS sequence"/>
</dbReference>
<dbReference type="PROSITE" id="PS50805">
    <property type="entry name" value="KRAB"/>
    <property type="match status" value="1"/>
</dbReference>
<feature type="domain" description="C2H2-type" evidence="13">
    <location>
        <begin position="279"/>
        <end position="306"/>
    </location>
</feature>
<evidence type="ECO:0000256" key="1">
    <source>
        <dbReference type="ARBA" id="ARBA00004123"/>
    </source>
</evidence>
<dbReference type="GO" id="GO:0002682">
    <property type="term" value="P:regulation of immune system process"/>
    <property type="evidence" value="ECO:0007669"/>
    <property type="project" value="TreeGrafter"/>
</dbReference>
<dbReference type="InterPro" id="IPR004020">
    <property type="entry name" value="DAPIN"/>
</dbReference>
<keyword evidence="17" id="KW-1185">Reference proteome</keyword>
<feature type="domain" description="C2H2-type" evidence="13">
    <location>
        <begin position="223"/>
        <end position="250"/>
    </location>
</feature>
<dbReference type="PROSITE" id="PS50824">
    <property type="entry name" value="DAPIN"/>
    <property type="match status" value="1"/>
</dbReference>
<feature type="domain" description="C2H2-type" evidence="13">
    <location>
        <begin position="139"/>
        <end position="166"/>
    </location>
</feature>
<evidence type="ECO:0000256" key="6">
    <source>
        <dbReference type="ARBA" id="ARBA00022833"/>
    </source>
</evidence>
<keyword evidence="9" id="KW-0804">Transcription</keyword>
<name>M7BGT6_CHEMY</name>
<dbReference type="PROSITE" id="PS50157">
    <property type="entry name" value="ZINC_FINGER_C2H2_2"/>
    <property type="match status" value="9"/>
</dbReference>
<feature type="domain" description="C2H2-type" evidence="13">
    <location>
        <begin position="307"/>
        <end position="334"/>
    </location>
</feature>
<keyword evidence="6" id="KW-0862">Zinc</keyword>
<evidence type="ECO:0000259" key="14">
    <source>
        <dbReference type="PROSITE" id="PS50805"/>
    </source>
</evidence>
<dbReference type="Pfam" id="PF00096">
    <property type="entry name" value="zf-C2H2"/>
    <property type="match status" value="8"/>
</dbReference>
<dbReference type="GO" id="GO:0001817">
    <property type="term" value="P:regulation of cytokine production"/>
    <property type="evidence" value="ECO:0007669"/>
    <property type="project" value="TreeGrafter"/>
</dbReference>
<dbReference type="AlphaFoldDB" id="M7BGT6"/>
<evidence type="ECO:0000256" key="5">
    <source>
        <dbReference type="ARBA" id="ARBA00022771"/>
    </source>
</evidence>
<comment type="similarity">
    <text evidence="2">Belongs to the krueppel C2H2-type zinc-finger protein family.</text>
</comment>
<evidence type="ECO:0000256" key="7">
    <source>
        <dbReference type="ARBA" id="ARBA00023015"/>
    </source>
</evidence>
<dbReference type="FunFam" id="3.30.160.60:FF:002343">
    <property type="entry name" value="Zinc finger protein 33A"/>
    <property type="match status" value="3"/>
</dbReference>
<evidence type="ECO:0000259" key="15">
    <source>
        <dbReference type="PROSITE" id="PS50824"/>
    </source>
</evidence>
<dbReference type="PANTHER" id="PTHR24399">
    <property type="entry name" value="ZINC FINGER AND BTB DOMAIN-CONTAINING"/>
    <property type="match status" value="1"/>
</dbReference>
<keyword evidence="3" id="KW-0479">Metal-binding</keyword>
<evidence type="ECO:0000256" key="4">
    <source>
        <dbReference type="ARBA" id="ARBA00022737"/>
    </source>
</evidence>
<dbReference type="FunFam" id="3.30.160.60:FF:002063">
    <property type="entry name" value="RB associated KRAB zinc finger"/>
    <property type="match status" value="1"/>
</dbReference>
<dbReference type="PANTHER" id="PTHR24399:SF73">
    <property type="entry name" value="ZINC FINGER PROTEIN 572"/>
    <property type="match status" value="1"/>
</dbReference>
<evidence type="ECO:0000256" key="9">
    <source>
        <dbReference type="ARBA" id="ARBA00023163"/>
    </source>
</evidence>
<dbReference type="FunFam" id="3.30.160.60:FF:000495">
    <property type="entry name" value="zinc finger protein 668"/>
    <property type="match status" value="1"/>
</dbReference>
<evidence type="ECO:0000313" key="16">
    <source>
        <dbReference type="EMBL" id="EMP27452.1"/>
    </source>
</evidence>
<dbReference type="InterPro" id="IPR011029">
    <property type="entry name" value="DEATH-like_dom_sf"/>
</dbReference>
<evidence type="ECO:0000256" key="8">
    <source>
        <dbReference type="ARBA" id="ARBA00023125"/>
    </source>
</evidence>
<organism evidence="16 17">
    <name type="scientific">Chelonia mydas</name>
    <name type="common">Green sea-turtle</name>
    <name type="synonym">Chelonia agassizi</name>
    <dbReference type="NCBI Taxonomy" id="8469"/>
    <lineage>
        <taxon>Eukaryota</taxon>
        <taxon>Metazoa</taxon>
        <taxon>Chordata</taxon>
        <taxon>Craniata</taxon>
        <taxon>Vertebrata</taxon>
        <taxon>Euteleostomi</taxon>
        <taxon>Archelosauria</taxon>
        <taxon>Testudinata</taxon>
        <taxon>Testudines</taxon>
        <taxon>Cryptodira</taxon>
        <taxon>Durocryptodira</taxon>
        <taxon>Americhelydia</taxon>
        <taxon>Chelonioidea</taxon>
        <taxon>Cheloniidae</taxon>
        <taxon>Chelonia</taxon>
    </lineage>
</organism>
<proteinExistence type="inferred from homology"/>
<evidence type="ECO:0000259" key="13">
    <source>
        <dbReference type="PROSITE" id="PS50157"/>
    </source>
</evidence>
<dbReference type="SUPFAM" id="SSF47986">
    <property type="entry name" value="DEATH domain"/>
    <property type="match status" value="1"/>
</dbReference>
<dbReference type="FunFam" id="3.30.160.60:FF:000358">
    <property type="entry name" value="zinc finger protein 24"/>
    <property type="match status" value="1"/>
</dbReference>
<feature type="domain" description="C2H2-type" evidence="13">
    <location>
        <begin position="251"/>
        <end position="278"/>
    </location>
</feature>
<dbReference type="SUPFAM" id="SSF57667">
    <property type="entry name" value="beta-beta-alpha zinc fingers"/>
    <property type="match status" value="5"/>
</dbReference>
<keyword evidence="8" id="KW-0238">DNA-binding</keyword>
<accession>M7BGT6</accession>
<feature type="domain" description="C2H2-type" evidence="13">
    <location>
        <begin position="335"/>
        <end position="358"/>
    </location>
</feature>
<keyword evidence="7" id="KW-0805">Transcription regulation</keyword>
<feature type="domain" description="C2H2-type" evidence="13">
    <location>
        <begin position="195"/>
        <end position="222"/>
    </location>
</feature>
<protein>
    <submittedName>
        <fullName evidence="16">Zinc finger protein 79</fullName>
    </submittedName>
</protein>
<dbReference type="FunFam" id="3.30.160.60:FF:001270">
    <property type="entry name" value="zinc finger protein 583 isoform X1"/>
    <property type="match status" value="1"/>
</dbReference>
<feature type="domain" description="C2H2-type" evidence="13">
    <location>
        <begin position="111"/>
        <end position="138"/>
    </location>
</feature>
<feature type="domain" description="C2H2-type" evidence="13">
    <location>
        <begin position="167"/>
        <end position="194"/>
    </location>
</feature>
<dbReference type="SMART" id="SM00355">
    <property type="entry name" value="ZnF_C2H2"/>
    <property type="match status" value="9"/>
</dbReference>
<reference evidence="17" key="1">
    <citation type="journal article" date="2013" name="Nat. Genet.">
        <title>The draft genomes of soft-shell turtle and green sea turtle yield insights into the development and evolution of the turtle-specific body plan.</title>
        <authorList>
            <person name="Wang Z."/>
            <person name="Pascual-Anaya J."/>
            <person name="Zadissa A."/>
            <person name="Li W."/>
            <person name="Niimura Y."/>
            <person name="Huang Z."/>
            <person name="Li C."/>
            <person name="White S."/>
            <person name="Xiong Z."/>
            <person name="Fang D."/>
            <person name="Wang B."/>
            <person name="Ming Y."/>
            <person name="Chen Y."/>
            <person name="Zheng Y."/>
            <person name="Kuraku S."/>
            <person name="Pignatelli M."/>
            <person name="Herrero J."/>
            <person name="Beal K."/>
            <person name="Nozawa M."/>
            <person name="Li Q."/>
            <person name="Wang J."/>
            <person name="Zhang H."/>
            <person name="Yu L."/>
            <person name="Shigenobu S."/>
            <person name="Wang J."/>
            <person name="Liu J."/>
            <person name="Flicek P."/>
            <person name="Searle S."/>
            <person name="Wang J."/>
            <person name="Kuratani S."/>
            <person name="Yin Y."/>
            <person name="Aken B."/>
            <person name="Zhang G."/>
            <person name="Irie N."/>
        </authorList>
    </citation>
    <scope>NUCLEOTIDE SEQUENCE [LARGE SCALE GENOMIC DNA]</scope>
</reference>
<dbReference type="GO" id="GO:0005654">
    <property type="term" value="C:nucleoplasm"/>
    <property type="evidence" value="ECO:0007669"/>
    <property type="project" value="TreeGrafter"/>
</dbReference>
<dbReference type="FunFam" id="3.30.160.60:FF:001437">
    <property type="entry name" value="Zinc finger protein 594"/>
    <property type="match status" value="1"/>
</dbReference>
<dbReference type="GO" id="GO:0001227">
    <property type="term" value="F:DNA-binding transcription repressor activity, RNA polymerase II-specific"/>
    <property type="evidence" value="ECO:0007669"/>
    <property type="project" value="TreeGrafter"/>
</dbReference>
<feature type="domain" description="Pyrin" evidence="15">
    <location>
        <begin position="370"/>
        <end position="461"/>
    </location>
</feature>
<evidence type="ECO:0000256" key="3">
    <source>
        <dbReference type="ARBA" id="ARBA00022723"/>
    </source>
</evidence>
<dbReference type="InterPro" id="IPR036236">
    <property type="entry name" value="Znf_C2H2_sf"/>
</dbReference>
<feature type="domain" description="KRAB" evidence="14">
    <location>
        <begin position="1"/>
        <end position="44"/>
    </location>
</feature>
<dbReference type="GO" id="GO:0008270">
    <property type="term" value="F:zinc ion binding"/>
    <property type="evidence" value="ECO:0007669"/>
    <property type="project" value="UniProtKB-KW"/>
</dbReference>